<organism evidence="2">
    <name type="scientific">uncultured Alphaproteobacteria bacterium</name>
    <dbReference type="NCBI Taxonomy" id="91750"/>
    <lineage>
        <taxon>Bacteria</taxon>
        <taxon>Pseudomonadati</taxon>
        <taxon>Pseudomonadota</taxon>
        <taxon>Alphaproteobacteria</taxon>
        <taxon>environmental samples</taxon>
    </lineage>
</organism>
<evidence type="ECO:0000256" key="1">
    <source>
        <dbReference type="SAM" id="MobiDB-lite"/>
    </source>
</evidence>
<protein>
    <submittedName>
        <fullName evidence="2">Uncharacterized protein</fullName>
    </submittedName>
</protein>
<accession>A0A6M4NQC7</accession>
<evidence type="ECO:0000313" key="2">
    <source>
        <dbReference type="EMBL" id="QJR98211.1"/>
    </source>
</evidence>
<reference evidence="2" key="1">
    <citation type="submission" date="2020-01" db="EMBL/GenBank/DDBJ databases">
        <title>Gastrointestinal microbiota of LL stock colony Peromyscus leucopus.</title>
        <authorList>
            <person name="Milovic A."/>
            <person name="Bassam K."/>
            <person name="Keay E."/>
            <person name="Barbour A.G."/>
        </authorList>
    </citation>
    <scope>NUCLEOTIDE SEQUENCE</scope>
    <source>
        <strain evidence="2">LL90</strain>
    </source>
</reference>
<dbReference type="EMBL" id="MN990729">
    <property type="protein sequence ID" value="QJR98211.1"/>
    <property type="molecule type" value="Genomic_DNA"/>
</dbReference>
<sequence>MYNTAPSYSDKSRSYDYISELKAKEHNDGRHYTQTKDKASAPKKDRCKTGEHNSRY</sequence>
<gene>
    <name evidence="2" type="ORF">PlAlph_2150</name>
</gene>
<feature type="region of interest" description="Disordered" evidence="1">
    <location>
        <begin position="21"/>
        <end position="56"/>
    </location>
</feature>
<dbReference type="AlphaFoldDB" id="A0A6M4NQC7"/>
<name>A0A6M4NQC7_9PROT</name>
<proteinExistence type="predicted"/>